<proteinExistence type="predicted"/>
<dbReference type="RefSeq" id="WP_145996708.1">
    <property type="nucleotide sequence ID" value="NZ_OCTN01000002.1"/>
</dbReference>
<name>A0A2C9CQH7_9RHOB</name>
<dbReference type="InterPro" id="IPR010982">
    <property type="entry name" value="Lambda_DNA-bd_dom_sf"/>
</dbReference>
<dbReference type="AlphaFoldDB" id="A0A2C9CQH7"/>
<keyword evidence="3" id="KW-1185">Reference proteome</keyword>
<reference evidence="3" key="1">
    <citation type="submission" date="2017-09" db="EMBL/GenBank/DDBJ databases">
        <authorList>
            <person name="Varghese N."/>
            <person name="Submissions S."/>
        </authorList>
    </citation>
    <scope>NUCLEOTIDE SEQUENCE [LARGE SCALE GENOMIC DNA]</scope>
    <source>
        <strain evidence="3">C7</strain>
    </source>
</reference>
<gene>
    <name evidence="2" type="ORF">SAMN06273572_102133</name>
</gene>
<dbReference type="CDD" id="cd00093">
    <property type="entry name" value="HTH_XRE"/>
    <property type="match status" value="1"/>
</dbReference>
<dbReference type="GO" id="GO:0003677">
    <property type="term" value="F:DNA binding"/>
    <property type="evidence" value="ECO:0007669"/>
    <property type="project" value="UniProtKB-KW"/>
</dbReference>
<dbReference type="PROSITE" id="PS50943">
    <property type="entry name" value="HTH_CROC1"/>
    <property type="match status" value="1"/>
</dbReference>
<dbReference type="OrthoDB" id="7873382at2"/>
<accession>A0A2C9CQH7</accession>
<protein>
    <submittedName>
        <fullName evidence="2">DNA-binding transcriptional regulator, XRE-family HTH domain</fullName>
    </submittedName>
</protein>
<organism evidence="2 3">
    <name type="scientific">Pontivivens marinum</name>
    <dbReference type="NCBI Taxonomy" id="1690039"/>
    <lineage>
        <taxon>Bacteria</taxon>
        <taxon>Pseudomonadati</taxon>
        <taxon>Pseudomonadota</taxon>
        <taxon>Alphaproteobacteria</taxon>
        <taxon>Rhodobacterales</taxon>
        <taxon>Paracoccaceae</taxon>
        <taxon>Pontivivens</taxon>
    </lineage>
</organism>
<dbReference type="SUPFAM" id="SSF47413">
    <property type="entry name" value="lambda repressor-like DNA-binding domains"/>
    <property type="match status" value="1"/>
</dbReference>
<dbReference type="InterPro" id="IPR001387">
    <property type="entry name" value="Cro/C1-type_HTH"/>
</dbReference>
<dbReference type="Proteomes" id="UP000220034">
    <property type="component" value="Unassembled WGS sequence"/>
</dbReference>
<feature type="domain" description="HTH cro/C1-type" evidence="1">
    <location>
        <begin position="28"/>
        <end position="74"/>
    </location>
</feature>
<evidence type="ECO:0000259" key="1">
    <source>
        <dbReference type="PROSITE" id="PS50943"/>
    </source>
</evidence>
<evidence type="ECO:0000313" key="3">
    <source>
        <dbReference type="Proteomes" id="UP000220034"/>
    </source>
</evidence>
<keyword evidence="2" id="KW-0238">DNA-binding</keyword>
<dbReference type="Gene3D" id="1.10.260.40">
    <property type="entry name" value="lambda repressor-like DNA-binding domains"/>
    <property type="match status" value="1"/>
</dbReference>
<sequence length="102" mass="11352">MSEAGCTLDALTNDQVGERIRWHRGIEGLTQSEYASEIGAKRAVLSLWENGASRLSLDGAVAIKKRWGLSLDFLYFSEDHSLPLSLHRLWRSNVAKGSAIHE</sequence>
<evidence type="ECO:0000313" key="2">
    <source>
        <dbReference type="EMBL" id="SOH93457.1"/>
    </source>
</evidence>
<dbReference type="EMBL" id="OCTN01000002">
    <property type="protein sequence ID" value="SOH93457.1"/>
    <property type="molecule type" value="Genomic_DNA"/>
</dbReference>